<dbReference type="Proteomes" id="UP001302249">
    <property type="component" value="Chromosome"/>
</dbReference>
<protein>
    <submittedName>
        <fullName evidence="2">Uncharacterized protein</fullName>
    </submittedName>
</protein>
<name>A0ABZ0BAU7_9SPHN</name>
<dbReference type="PROSITE" id="PS51257">
    <property type="entry name" value="PROKAR_LIPOPROTEIN"/>
    <property type="match status" value="1"/>
</dbReference>
<sequence>MRNAVAAAALLALAGCDSADTTKAPPAQPTPKAQANIAQRPLPEHTPAPGDLPAPEFAGAAMAEGEWSQKMLAGGPAALFGPAGTEARFIIRCDPQARQVIFIWSGAMPAPGAAMHIATDAGAATFPAHAADTELPQVQAESAASFPFLTDVLAREPERIAVTLGDQVPLVMPGAPAVGDVIRTCARG</sequence>
<evidence type="ECO:0000313" key="2">
    <source>
        <dbReference type="EMBL" id="WNO54332.1"/>
    </source>
</evidence>
<dbReference type="EMBL" id="CP135076">
    <property type="protein sequence ID" value="WNO54332.1"/>
    <property type="molecule type" value="Genomic_DNA"/>
</dbReference>
<feature type="chain" id="PRO_5046212689" evidence="1">
    <location>
        <begin position="20"/>
        <end position="188"/>
    </location>
</feature>
<organism evidence="2 3">
    <name type="scientific">Stakelama saccharophila</name>
    <dbReference type="NCBI Taxonomy" id="3075605"/>
    <lineage>
        <taxon>Bacteria</taxon>
        <taxon>Pseudomonadati</taxon>
        <taxon>Pseudomonadota</taxon>
        <taxon>Alphaproteobacteria</taxon>
        <taxon>Sphingomonadales</taxon>
        <taxon>Sphingomonadaceae</taxon>
        <taxon>Stakelama</taxon>
    </lineage>
</organism>
<dbReference type="RefSeq" id="WP_313916701.1">
    <property type="nucleotide sequence ID" value="NZ_CP135076.1"/>
</dbReference>
<evidence type="ECO:0000313" key="3">
    <source>
        <dbReference type="Proteomes" id="UP001302249"/>
    </source>
</evidence>
<accession>A0ABZ0BAU7</accession>
<gene>
    <name evidence="2" type="ORF">RPR59_03490</name>
</gene>
<keyword evidence="3" id="KW-1185">Reference proteome</keyword>
<reference evidence="2 3" key="1">
    <citation type="submission" date="2023-09" db="EMBL/GenBank/DDBJ databases">
        <authorList>
            <person name="Rey-Velasco X."/>
        </authorList>
    </citation>
    <scope>NUCLEOTIDE SEQUENCE [LARGE SCALE GENOMIC DNA]</scope>
    <source>
        <strain evidence="2 3">W311</strain>
    </source>
</reference>
<evidence type="ECO:0000256" key="1">
    <source>
        <dbReference type="SAM" id="SignalP"/>
    </source>
</evidence>
<proteinExistence type="predicted"/>
<feature type="signal peptide" evidence="1">
    <location>
        <begin position="1"/>
        <end position="19"/>
    </location>
</feature>
<keyword evidence="1" id="KW-0732">Signal</keyword>